<feature type="compositionally biased region" description="Basic and acidic residues" evidence="4">
    <location>
        <begin position="147"/>
        <end position="180"/>
    </location>
</feature>
<dbReference type="Proteomes" id="UP000053259">
    <property type="component" value="Unassembled WGS sequence"/>
</dbReference>
<comment type="subcellular location">
    <subcellularLocation>
        <location evidence="3">Nucleus</location>
    </subcellularLocation>
</comment>
<dbReference type="InterPro" id="IPR017923">
    <property type="entry name" value="TFIIS_N"/>
</dbReference>
<accession>A0A0D2AJG1</accession>
<comment type="similarity">
    <text evidence="2">Belongs to the IWS1 family.</text>
</comment>
<feature type="compositionally biased region" description="Basic residues" evidence="4">
    <location>
        <begin position="126"/>
        <end position="146"/>
    </location>
</feature>
<gene>
    <name evidence="6" type="ORF">PV09_09221</name>
</gene>
<evidence type="ECO:0000256" key="3">
    <source>
        <dbReference type="PROSITE-ProRule" id="PRU00649"/>
    </source>
</evidence>
<dbReference type="PANTHER" id="PTHR46010">
    <property type="entry name" value="PROTEIN IWS1 HOMOLOG"/>
    <property type="match status" value="1"/>
</dbReference>
<dbReference type="PROSITE" id="PS51319">
    <property type="entry name" value="TFIIS_N"/>
    <property type="match status" value="1"/>
</dbReference>
<dbReference type="OrthoDB" id="21124at2759"/>
<dbReference type="EMBL" id="KN847586">
    <property type="protein sequence ID" value="KIV99048.1"/>
    <property type="molecule type" value="Genomic_DNA"/>
</dbReference>
<sequence>MDDLDENLPMHEADSPVADVGLPDAGAEPDDLLAAEATEDNADAPADEDTVASENNSEKAAADDDDNVSDNESLLSDVDEAQFQDFDPAAISLEDRQQIAIDDENVKLLGVHKRKRAEGEGDDATRKKKKERRRDRSEKKRARRRREAGEEYVRGDDVEGGRKRRRADDGEGGSHRRRDEVDESTLTPEERKRRELDRRMDEALKSGKTRISKKDGIDLEQAADEEVSRMARRMAEAARLDSEARQRHEPAMAKLQLLPEVTALLNRGGAIQESIVDPENDLLRSITFFLEPSAPDGALPAYAIQKALFDVLPRLPIGAEELRGDTKLGQCVLFYTKSKKPEPNIKRAAERLLTKWMSLMLKRPNDYRNRDLSVNQGPTIPVRTGRQTAEELARERALQDPTYANRARIQGGLSTYTIAPKPNAVEGGGRPIASKSDAAFRKIQARSQGARR</sequence>
<protein>
    <recommendedName>
        <fullName evidence="5">TFIIS N-terminal domain-containing protein</fullName>
    </recommendedName>
</protein>
<dbReference type="GeneID" id="27317194"/>
<dbReference type="VEuPathDB" id="FungiDB:PV09_09221"/>
<dbReference type="InterPro" id="IPR051037">
    <property type="entry name" value="RNAPII_TF_IWS1"/>
</dbReference>
<dbReference type="PANTHER" id="PTHR46010:SF1">
    <property type="entry name" value="PROTEIN IWS1 HOMOLOG"/>
    <property type="match status" value="1"/>
</dbReference>
<keyword evidence="3" id="KW-0539">Nucleus</keyword>
<evidence type="ECO:0000313" key="6">
    <source>
        <dbReference type="EMBL" id="KIV99048.1"/>
    </source>
</evidence>
<feature type="compositionally biased region" description="Basic and acidic residues" evidence="4">
    <location>
        <begin position="188"/>
        <end position="205"/>
    </location>
</feature>
<dbReference type="AlphaFoldDB" id="A0A0D2AJG1"/>
<feature type="compositionally biased region" description="Acidic residues" evidence="4">
    <location>
        <begin position="27"/>
        <end position="51"/>
    </location>
</feature>
<name>A0A0D2AJG1_9PEZI</name>
<dbReference type="RefSeq" id="XP_016208918.1">
    <property type="nucleotide sequence ID" value="XM_016363241.1"/>
</dbReference>
<dbReference type="HOGENOM" id="CLU_045275_1_0_1"/>
<dbReference type="Gene3D" id="1.20.930.10">
    <property type="entry name" value="Conserved domain common to transcription factors TFIIS, elongin A, CRSP70"/>
    <property type="match status" value="1"/>
</dbReference>
<evidence type="ECO:0000256" key="1">
    <source>
        <dbReference type="ARBA" id="ARBA00037349"/>
    </source>
</evidence>
<keyword evidence="7" id="KW-1185">Reference proteome</keyword>
<dbReference type="InterPro" id="IPR035441">
    <property type="entry name" value="TFIIS/LEDGF_dom_sf"/>
</dbReference>
<proteinExistence type="inferred from homology"/>
<dbReference type="GO" id="GO:0016973">
    <property type="term" value="P:poly(A)+ mRNA export from nucleus"/>
    <property type="evidence" value="ECO:0007669"/>
    <property type="project" value="TreeGrafter"/>
</dbReference>
<evidence type="ECO:0000313" key="7">
    <source>
        <dbReference type="Proteomes" id="UP000053259"/>
    </source>
</evidence>
<feature type="region of interest" description="Disordered" evidence="4">
    <location>
        <begin position="95"/>
        <end position="210"/>
    </location>
</feature>
<feature type="region of interest" description="Disordered" evidence="4">
    <location>
        <begin position="1"/>
        <end position="81"/>
    </location>
</feature>
<evidence type="ECO:0000256" key="4">
    <source>
        <dbReference type="SAM" id="MobiDB-lite"/>
    </source>
</evidence>
<dbReference type="GO" id="GO:0005634">
    <property type="term" value="C:nucleus"/>
    <property type="evidence" value="ECO:0007669"/>
    <property type="project" value="UniProtKB-SubCell"/>
</dbReference>
<reference evidence="6 7" key="1">
    <citation type="submission" date="2015-01" db="EMBL/GenBank/DDBJ databases">
        <title>The Genome Sequence of Ochroconis gallopava CBS43764.</title>
        <authorList>
            <consortium name="The Broad Institute Genomics Platform"/>
            <person name="Cuomo C."/>
            <person name="de Hoog S."/>
            <person name="Gorbushina A."/>
            <person name="Stielow B."/>
            <person name="Teixiera M."/>
            <person name="Abouelleil A."/>
            <person name="Chapman S.B."/>
            <person name="Priest M."/>
            <person name="Young S.K."/>
            <person name="Wortman J."/>
            <person name="Nusbaum C."/>
            <person name="Birren B."/>
        </authorList>
    </citation>
    <scope>NUCLEOTIDE SEQUENCE [LARGE SCALE GENOMIC DNA]</scope>
    <source>
        <strain evidence="6 7">CBS 43764</strain>
    </source>
</reference>
<feature type="domain" description="TFIIS N-terminal" evidence="5">
    <location>
        <begin position="281"/>
        <end position="363"/>
    </location>
</feature>
<organism evidence="6 7">
    <name type="scientific">Verruconis gallopava</name>
    <dbReference type="NCBI Taxonomy" id="253628"/>
    <lineage>
        <taxon>Eukaryota</taxon>
        <taxon>Fungi</taxon>
        <taxon>Dikarya</taxon>
        <taxon>Ascomycota</taxon>
        <taxon>Pezizomycotina</taxon>
        <taxon>Dothideomycetes</taxon>
        <taxon>Pleosporomycetidae</taxon>
        <taxon>Venturiales</taxon>
        <taxon>Sympoventuriaceae</taxon>
        <taxon>Verruconis</taxon>
    </lineage>
</organism>
<feature type="region of interest" description="Disordered" evidence="4">
    <location>
        <begin position="420"/>
        <end position="452"/>
    </location>
</feature>
<comment type="function">
    <text evidence="1">Transcription factor involved in RNA polymerase II transcription regulation. May function in both SPT15/TBP post-recruitment and recruitment steps of transcription.</text>
</comment>
<evidence type="ECO:0000259" key="5">
    <source>
        <dbReference type="PROSITE" id="PS51319"/>
    </source>
</evidence>
<dbReference type="STRING" id="253628.A0A0D2AJG1"/>
<dbReference type="InParanoid" id="A0A0D2AJG1"/>
<dbReference type="Pfam" id="PF08711">
    <property type="entry name" value="Med26"/>
    <property type="match status" value="1"/>
</dbReference>
<evidence type="ECO:0000256" key="2">
    <source>
        <dbReference type="ARBA" id="ARBA00037992"/>
    </source>
</evidence>